<dbReference type="Proteomes" id="UP000606991">
    <property type="component" value="Unassembled WGS sequence"/>
</dbReference>
<accession>A0A2W5Z447</accession>
<evidence type="ECO:0000313" key="4">
    <source>
        <dbReference type="Proteomes" id="UP000606991"/>
    </source>
</evidence>
<dbReference type="Proteomes" id="UP000248724">
    <property type="component" value="Unassembled WGS sequence"/>
</dbReference>
<dbReference type="EMBL" id="QHBU01000290">
    <property type="protein sequence ID" value="PZR77655.1"/>
    <property type="molecule type" value="Genomic_DNA"/>
</dbReference>
<evidence type="ECO:0000313" key="1">
    <source>
        <dbReference type="EMBL" id="MBJ7595050.1"/>
    </source>
</evidence>
<protein>
    <submittedName>
        <fullName evidence="2">Uncharacterized protein</fullName>
    </submittedName>
</protein>
<reference evidence="2" key="2">
    <citation type="submission" date="2018-05" db="EMBL/GenBank/DDBJ databases">
        <authorList>
            <person name="Ferrari B."/>
        </authorList>
    </citation>
    <scope>NUCLEOTIDE SEQUENCE</scope>
    <source>
        <strain evidence="2">RRmetagenome_bin12</strain>
    </source>
</reference>
<name>A0A2W5Z447_9BACT</name>
<gene>
    <name evidence="2" type="ORF">DLM65_15240</name>
    <name evidence="1" type="ORF">JF886_09360</name>
</gene>
<sequence length="134" mass="14541">MGDSRAGWRTVFEPGTWVIADSSPTDDRLRVVAGWGGGGKYHHTEVVETSTRVRIEVLIQHSLASDPTVRQVRTLELRFAVIEVRLARSLGGRLLDGGSEDSPVGRSLLNLRARLGGHAPMDIVDSTRAADDPS</sequence>
<proteinExistence type="predicted"/>
<reference evidence="1 4" key="3">
    <citation type="submission" date="2020-10" db="EMBL/GenBank/DDBJ databases">
        <title>Ca. Dormibacterota MAGs.</title>
        <authorList>
            <person name="Montgomery K."/>
        </authorList>
    </citation>
    <scope>NUCLEOTIDE SEQUENCE [LARGE SCALE GENOMIC DNA]</scope>
    <source>
        <strain evidence="1">SC8812_S17_18</strain>
    </source>
</reference>
<accession>A0A934K3C6</accession>
<reference evidence="2 3" key="1">
    <citation type="journal article" date="2017" name="Nature">
        <title>Atmospheric trace gases support primary production in Antarctic desert surface soil.</title>
        <authorList>
            <person name="Ji M."/>
            <person name="Greening C."/>
            <person name="Vanwonterghem I."/>
            <person name="Carere C.R."/>
            <person name="Bay S.K."/>
            <person name="Steen J.A."/>
            <person name="Montgomery K."/>
            <person name="Lines T."/>
            <person name="Beardall J."/>
            <person name="van Dorst J."/>
            <person name="Snape I."/>
            <person name="Stott M.B."/>
            <person name="Hugenholtz P."/>
            <person name="Ferrari B.C."/>
        </authorList>
    </citation>
    <scope>NUCLEOTIDE SEQUENCE [LARGE SCALE GENOMIC DNA]</scope>
    <source>
        <strain evidence="2">RRmetagenome_bin12</strain>
    </source>
</reference>
<comment type="caution">
    <text evidence="2">The sequence shown here is derived from an EMBL/GenBank/DDBJ whole genome shotgun (WGS) entry which is preliminary data.</text>
</comment>
<organism evidence="2 3">
    <name type="scientific">Candidatus Aeolococcus gillhamiae</name>
    <dbReference type="NCBI Taxonomy" id="3127015"/>
    <lineage>
        <taxon>Bacteria</taxon>
        <taxon>Bacillati</taxon>
        <taxon>Candidatus Dormiibacterota</taxon>
        <taxon>Candidatus Dormibacteria</taxon>
        <taxon>Candidatus Aeolococcales</taxon>
        <taxon>Candidatus Aeolococcaceae</taxon>
        <taxon>Candidatus Aeolococcus</taxon>
    </lineage>
</organism>
<evidence type="ECO:0000313" key="3">
    <source>
        <dbReference type="Proteomes" id="UP000248724"/>
    </source>
</evidence>
<dbReference type="EMBL" id="JAEKNS010000098">
    <property type="protein sequence ID" value="MBJ7595050.1"/>
    <property type="molecule type" value="Genomic_DNA"/>
</dbReference>
<dbReference type="RefSeq" id="WP_337311808.1">
    <property type="nucleotide sequence ID" value="NZ_JAEKNS010000098.1"/>
</dbReference>
<evidence type="ECO:0000313" key="2">
    <source>
        <dbReference type="EMBL" id="PZR77655.1"/>
    </source>
</evidence>
<dbReference type="AlphaFoldDB" id="A0A2W5Z447"/>